<evidence type="ECO:0000313" key="1">
    <source>
        <dbReference type="EMBL" id="MBC9978285.1"/>
    </source>
</evidence>
<sequence length="62" mass="6669">MWLIVASAAGSLVYHIPECKPYLETTLKKSAGVFRLSGIGVFSVKTKTPGGEAGRRQREGFA</sequence>
<keyword evidence="2" id="KW-1185">Reference proteome</keyword>
<proteinExistence type="predicted"/>
<gene>
    <name evidence="1" type="ORF">HA482_08650</name>
</gene>
<reference evidence="1 2" key="1">
    <citation type="journal article" date="2020" name="Arch. Microbiol.">
        <title>Bradyrhizobium campsiandrae sp. nov., a nitrogen-fixing bacterial strain isolated from a native leguminous tree from the Amazon adapted to flooded conditions.</title>
        <authorList>
            <person name="Cabral Michel D."/>
            <person name="Martins da Costa E."/>
            <person name="Azarias Guimaraes A."/>
            <person name="Soares de Carvalho T."/>
            <person name="Santos de Castro Caputo P."/>
            <person name="Willems A."/>
            <person name="de Souza Moreira F.M."/>
        </authorList>
    </citation>
    <scope>NUCLEOTIDE SEQUENCE [LARGE SCALE GENOMIC DNA]</scope>
    <source>
        <strain evidence="2">INPA 384B</strain>
    </source>
</reference>
<dbReference type="Proteomes" id="UP000639516">
    <property type="component" value="Unassembled WGS sequence"/>
</dbReference>
<dbReference type="EMBL" id="JAATTO010000010">
    <property type="protein sequence ID" value="MBC9978285.1"/>
    <property type="molecule type" value="Genomic_DNA"/>
</dbReference>
<protein>
    <submittedName>
        <fullName evidence="1">Uncharacterized protein</fullName>
    </submittedName>
</protein>
<name>A0ABR7U3Z5_9BRAD</name>
<dbReference type="RefSeq" id="WP_188099177.1">
    <property type="nucleotide sequence ID" value="NZ_JAANIH010000012.1"/>
</dbReference>
<accession>A0ABR7U3Z5</accession>
<comment type="caution">
    <text evidence="1">The sequence shown here is derived from an EMBL/GenBank/DDBJ whole genome shotgun (WGS) entry which is preliminary data.</text>
</comment>
<evidence type="ECO:0000313" key="2">
    <source>
        <dbReference type="Proteomes" id="UP000639516"/>
    </source>
</evidence>
<organism evidence="1 2">
    <name type="scientific">Bradyrhizobium campsiandrae</name>
    <dbReference type="NCBI Taxonomy" id="1729892"/>
    <lineage>
        <taxon>Bacteria</taxon>
        <taxon>Pseudomonadati</taxon>
        <taxon>Pseudomonadota</taxon>
        <taxon>Alphaproteobacteria</taxon>
        <taxon>Hyphomicrobiales</taxon>
        <taxon>Nitrobacteraceae</taxon>
        <taxon>Bradyrhizobium</taxon>
    </lineage>
</organism>